<dbReference type="EMBL" id="JBHTJG010000011">
    <property type="protein sequence ID" value="MFD0948248.1"/>
    <property type="molecule type" value="Genomic_DNA"/>
</dbReference>
<proteinExistence type="predicted"/>
<dbReference type="Pfam" id="PF06305">
    <property type="entry name" value="LapA_dom"/>
    <property type="match status" value="1"/>
</dbReference>
<gene>
    <name evidence="8" type="ORF">ACFQ1E_18050</name>
</gene>
<evidence type="ECO:0000256" key="1">
    <source>
        <dbReference type="ARBA" id="ARBA00022475"/>
    </source>
</evidence>
<keyword evidence="4 6" id="KW-0472">Membrane</keyword>
<feature type="compositionally biased region" description="Low complexity" evidence="5">
    <location>
        <begin position="104"/>
        <end position="113"/>
    </location>
</feature>
<organism evidence="8 9">
    <name type="scientific">Sphingomonas canadensis</name>
    <dbReference type="NCBI Taxonomy" id="1219257"/>
    <lineage>
        <taxon>Bacteria</taxon>
        <taxon>Pseudomonadati</taxon>
        <taxon>Pseudomonadota</taxon>
        <taxon>Alphaproteobacteria</taxon>
        <taxon>Sphingomonadales</taxon>
        <taxon>Sphingomonadaceae</taxon>
        <taxon>Sphingomonas</taxon>
    </lineage>
</organism>
<evidence type="ECO:0000256" key="2">
    <source>
        <dbReference type="ARBA" id="ARBA00022692"/>
    </source>
</evidence>
<dbReference type="InterPro" id="IPR010445">
    <property type="entry name" value="LapA_dom"/>
</dbReference>
<evidence type="ECO:0000313" key="8">
    <source>
        <dbReference type="EMBL" id="MFD0948248.1"/>
    </source>
</evidence>
<keyword evidence="2 6" id="KW-0812">Transmembrane</keyword>
<dbReference type="Proteomes" id="UP001596977">
    <property type="component" value="Unassembled WGS sequence"/>
</dbReference>
<sequence length="113" mass="12334">MRFLKVLFWLLLGGVVTAFVLYNGEQRVSVLLWGGLIADFSLPMLLILLFLAGFLPMLLAYHAMRWRLRQRIAGLQRALEDLRAIHAAAPAPTPVPVPAPEALPAPAGLSPAP</sequence>
<comment type="caution">
    <text evidence="8">The sequence shown here is derived from an EMBL/GenBank/DDBJ whole genome shotgun (WGS) entry which is preliminary data.</text>
</comment>
<evidence type="ECO:0000256" key="6">
    <source>
        <dbReference type="SAM" id="Phobius"/>
    </source>
</evidence>
<evidence type="ECO:0000259" key="7">
    <source>
        <dbReference type="Pfam" id="PF06305"/>
    </source>
</evidence>
<feature type="transmembrane region" description="Helical" evidence="6">
    <location>
        <begin position="42"/>
        <end position="61"/>
    </location>
</feature>
<evidence type="ECO:0000256" key="3">
    <source>
        <dbReference type="ARBA" id="ARBA00022989"/>
    </source>
</evidence>
<dbReference type="RefSeq" id="WP_264946149.1">
    <property type="nucleotide sequence ID" value="NZ_JAPDRA010000011.1"/>
</dbReference>
<evidence type="ECO:0000256" key="4">
    <source>
        <dbReference type="ARBA" id="ARBA00023136"/>
    </source>
</evidence>
<evidence type="ECO:0000256" key="5">
    <source>
        <dbReference type="SAM" id="MobiDB-lite"/>
    </source>
</evidence>
<name>A0ABW3HA02_9SPHN</name>
<keyword evidence="1" id="KW-1003">Cell membrane</keyword>
<protein>
    <submittedName>
        <fullName evidence="8">Lipopolysaccharide assembly protein LapA domain-containing protein</fullName>
    </submittedName>
</protein>
<feature type="region of interest" description="Disordered" evidence="5">
    <location>
        <begin position="91"/>
        <end position="113"/>
    </location>
</feature>
<evidence type="ECO:0000313" key="9">
    <source>
        <dbReference type="Proteomes" id="UP001596977"/>
    </source>
</evidence>
<keyword evidence="9" id="KW-1185">Reference proteome</keyword>
<keyword evidence="3 6" id="KW-1133">Transmembrane helix</keyword>
<feature type="compositionally biased region" description="Pro residues" evidence="5">
    <location>
        <begin position="91"/>
        <end position="103"/>
    </location>
</feature>
<reference evidence="9" key="1">
    <citation type="journal article" date="2019" name="Int. J. Syst. Evol. Microbiol.">
        <title>The Global Catalogue of Microorganisms (GCM) 10K type strain sequencing project: providing services to taxonomists for standard genome sequencing and annotation.</title>
        <authorList>
            <consortium name="The Broad Institute Genomics Platform"/>
            <consortium name="The Broad Institute Genome Sequencing Center for Infectious Disease"/>
            <person name="Wu L."/>
            <person name="Ma J."/>
        </authorList>
    </citation>
    <scope>NUCLEOTIDE SEQUENCE [LARGE SCALE GENOMIC DNA]</scope>
    <source>
        <strain evidence="9">CCUG 62982</strain>
    </source>
</reference>
<feature type="domain" description="Lipopolysaccharide assembly protein A" evidence="7">
    <location>
        <begin position="26"/>
        <end position="83"/>
    </location>
</feature>
<accession>A0ABW3HA02</accession>